<evidence type="ECO:0000256" key="1">
    <source>
        <dbReference type="ARBA" id="ARBA00000900"/>
    </source>
</evidence>
<keyword evidence="13" id="KW-1185">Reference proteome</keyword>
<comment type="caution">
    <text evidence="12">The sequence shown here is derived from an EMBL/GenBank/DDBJ whole genome shotgun (WGS) entry which is preliminary data.</text>
</comment>
<comment type="similarity">
    <text evidence="7 9">Belongs to the E3 ubiquitin-protein ligase UBR1-like family.</text>
</comment>
<gene>
    <name evidence="12" type="ORF">BCR44DRAFT_34393</name>
</gene>
<evidence type="ECO:0000259" key="11">
    <source>
        <dbReference type="PROSITE" id="PS51157"/>
    </source>
</evidence>
<feature type="compositionally biased region" description="Low complexity" evidence="10">
    <location>
        <begin position="59"/>
        <end position="78"/>
    </location>
</feature>
<evidence type="ECO:0000256" key="9">
    <source>
        <dbReference type="RuleBase" id="RU366018"/>
    </source>
</evidence>
<evidence type="ECO:0000256" key="2">
    <source>
        <dbReference type="ARBA" id="ARBA00022679"/>
    </source>
</evidence>
<reference evidence="12 13" key="1">
    <citation type="submission" date="2016-07" db="EMBL/GenBank/DDBJ databases">
        <title>Pervasive Adenine N6-methylation of Active Genes in Fungi.</title>
        <authorList>
            <consortium name="DOE Joint Genome Institute"/>
            <person name="Mondo S.J."/>
            <person name="Dannebaum R.O."/>
            <person name="Kuo R.C."/>
            <person name="Labutti K."/>
            <person name="Haridas S."/>
            <person name="Kuo A."/>
            <person name="Salamov A."/>
            <person name="Ahrendt S.R."/>
            <person name="Lipzen A."/>
            <person name="Sullivan W."/>
            <person name="Andreopoulos W.B."/>
            <person name="Clum A."/>
            <person name="Lindquist E."/>
            <person name="Daum C."/>
            <person name="Ramamoorthy G.K."/>
            <person name="Gryganskyi A."/>
            <person name="Culley D."/>
            <person name="Magnuson J.K."/>
            <person name="James T.Y."/>
            <person name="O'Malley M.A."/>
            <person name="Stajich J.E."/>
            <person name="Spatafora J.W."/>
            <person name="Visel A."/>
            <person name="Grigoriev I.V."/>
        </authorList>
    </citation>
    <scope>NUCLEOTIDE SEQUENCE [LARGE SCALE GENOMIC DNA]</scope>
    <source>
        <strain evidence="12 13">PL171</strain>
    </source>
</reference>
<keyword evidence="3 9" id="KW-0479">Metal-binding</keyword>
<comment type="pathway">
    <text evidence="9">Protein modification; protein ubiquitination.</text>
</comment>
<dbReference type="GO" id="GO:0016567">
    <property type="term" value="P:protein ubiquitination"/>
    <property type="evidence" value="ECO:0007669"/>
    <property type="project" value="UniProtKB-UniRule"/>
</dbReference>
<accession>A0A1Y2HMG7</accession>
<dbReference type="AlphaFoldDB" id="A0A1Y2HMG7"/>
<dbReference type="GO" id="GO:0000151">
    <property type="term" value="C:ubiquitin ligase complex"/>
    <property type="evidence" value="ECO:0007669"/>
    <property type="project" value="TreeGrafter"/>
</dbReference>
<evidence type="ECO:0000256" key="8">
    <source>
        <dbReference type="PROSITE-ProRule" id="PRU00508"/>
    </source>
</evidence>
<dbReference type="InterPro" id="IPR039164">
    <property type="entry name" value="UBR1-like"/>
</dbReference>
<feature type="region of interest" description="Disordered" evidence="10">
    <location>
        <begin position="59"/>
        <end position="80"/>
    </location>
</feature>
<dbReference type="Pfam" id="PF02207">
    <property type="entry name" value="zf-UBR"/>
    <property type="match status" value="1"/>
</dbReference>
<dbReference type="SMART" id="SM00396">
    <property type="entry name" value="ZnF_UBR1"/>
    <property type="match status" value="1"/>
</dbReference>
<dbReference type="EMBL" id="MCFL01000023">
    <property type="protein sequence ID" value="ORZ35164.1"/>
    <property type="molecule type" value="Genomic_DNA"/>
</dbReference>
<keyword evidence="6 9" id="KW-0862">Zinc</keyword>
<dbReference type="GO" id="GO:0005737">
    <property type="term" value="C:cytoplasm"/>
    <property type="evidence" value="ECO:0007669"/>
    <property type="project" value="TreeGrafter"/>
</dbReference>
<dbReference type="PROSITE" id="PS51157">
    <property type="entry name" value="ZF_UBR"/>
    <property type="match status" value="1"/>
</dbReference>
<dbReference type="PANTHER" id="PTHR21497">
    <property type="entry name" value="UBIQUITIN LIGASE E3 ALPHA-RELATED"/>
    <property type="match status" value="1"/>
</dbReference>
<dbReference type="GO" id="GO:0061630">
    <property type="term" value="F:ubiquitin protein ligase activity"/>
    <property type="evidence" value="ECO:0007669"/>
    <property type="project" value="UniProtKB-UniRule"/>
</dbReference>
<dbReference type="Gene3D" id="2.10.110.30">
    <property type="match status" value="1"/>
</dbReference>
<sequence length="288" mass="29234">MTQPMAIDSSTAGSSAYADMYSRVRALLDQPDAFLASGSHWSARDRSLLDPTSSTTDLALASTSTGTGTAPASAPTAAQSEGICPLETPKLFSPTVGAHLTAMVLSTMPNASSADVAAAATLLGASTHPDAPPLSPSSAAAAASKPPYLEPLFAALSAASSSTSCTSSTLTALARGHPPRPCGRVFKKADIVYRCATCAMDSTCVLCALCYEAQKLEHEGHDVYVHSSAGGGCCDCGDEEAWKRELHCSLHGTCNFGMQASGKVTKPGCFSSLGMEVAGDGASSSRGG</sequence>
<keyword evidence="4 9" id="KW-0863">Zinc-finger</keyword>
<comment type="catalytic activity">
    <reaction evidence="1 9">
        <text>S-ubiquitinyl-[E2 ubiquitin-conjugating enzyme]-L-cysteine + [acceptor protein]-L-lysine = [E2 ubiquitin-conjugating enzyme]-L-cysteine + N(6)-ubiquitinyl-[acceptor protein]-L-lysine.</text>
        <dbReference type="EC" id="2.3.2.27"/>
    </reaction>
</comment>
<proteinExistence type="inferred from homology"/>
<name>A0A1Y2HMG7_9FUNG</name>
<dbReference type="Proteomes" id="UP000193411">
    <property type="component" value="Unassembled WGS sequence"/>
</dbReference>
<dbReference type="STRING" id="765915.A0A1Y2HMG7"/>
<dbReference type="InterPro" id="IPR003126">
    <property type="entry name" value="Znf_UBR"/>
</dbReference>
<comment type="function">
    <text evidence="9">Ubiquitin ligase protein which is a component of the N-end rule pathway. Recognizes and binds to proteins bearing specific N-terminal residues that are destabilizing according to the N-end rule, leading to their ubiquitination and subsequent degradation.</text>
</comment>
<keyword evidence="5 9" id="KW-0833">Ubl conjugation pathway</keyword>
<evidence type="ECO:0000256" key="3">
    <source>
        <dbReference type="ARBA" id="ARBA00022723"/>
    </source>
</evidence>
<dbReference type="GO" id="GO:0071596">
    <property type="term" value="P:ubiquitin-dependent protein catabolic process via the N-end rule pathway"/>
    <property type="evidence" value="ECO:0007669"/>
    <property type="project" value="UniProtKB-UniRule"/>
</dbReference>
<feature type="zinc finger region" description="UBR-type" evidence="8">
    <location>
        <begin position="180"/>
        <end position="253"/>
    </location>
</feature>
<evidence type="ECO:0000256" key="5">
    <source>
        <dbReference type="ARBA" id="ARBA00022786"/>
    </source>
</evidence>
<evidence type="ECO:0000256" key="10">
    <source>
        <dbReference type="SAM" id="MobiDB-lite"/>
    </source>
</evidence>
<dbReference type="OrthoDB" id="26387at2759"/>
<organism evidence="12 13">
    <name type="scientific">Catenaria anguillulae PL171</name>
    <dbReference type="NCBI Taxonomy" id="765915"/>
    <lineage>
        <taxon>Eukaryota</taxon>
        <taxon>Fungi</taxon>
        <taxon>Fungi incertae sedis</taxon>
        <taxon>Blastocladiomycota</taxon>
        <taxon>Blastocladiomycetes</taxon>
        <taxon>Blastocladiales</taxon>
        <taxon>Catenariaceae</taxon>
        <taxon>Catenaria</taxon>
    </lineage>
</organism>
<dbReference type="PANTHER" id="PTHR21497:SF24">
    <property type="entry name" value="E3 UBIQUITIN-PROTEIN LIGASE UBR1"/>
    <property type="match status" value="1"/>
</dbReference>
<evidence type="ECO:0000313" key="13">
    <source>
        <dbReference type="Proteomes" id="UP000193411"/>
    </source>
</evidence>
<protein>
    <recommendedName>
        <fullName evidence="9">E3 ubiquitin-protein ligase</fullName>
        <ecNumber evidence="9">2.3.2.27</ecNumber>
    </recommendedName>
</protein>
<dbReference type="EC" id="2.3.2.27" evidence="9"/>
<keyword evidence="2 9" id="KW-0808">Transferase</keyword>
<evidence type="ECO:0000256" key="4">
    <source>
        <dbReference type="ARBA" id="ARBA00022771"/>
    </source>
</evidence>
<dbReference type="GO" id="GO:0008270">
    <property type="term" value="F:zinc ion binding"/>
    <property type="evidence" value="ECO:0007669"/>
    <property type="project" value="UniProtKB-UniRule"/>
</dbReference>
<evidence type="ECO:0000256" key="7">
    <source>
        <dbReference type="ARBA" id="ARBA00046341"/>
    </source>
</evidence>
<evidence type="ECO:0000313" key="12">
    <source>
        <dbReference type="EMBL" id="ORZ35164.1"/>
    </source>
</evidence>
<evidence type="ECO:0000256" key="6">
    <source>
        <dbReference type="ARBA" id="ARBA00022833"/>
    </source>
</evidence>
<dbReference type="FunFam" id="2.10.110.30:FF:000001">
    <property type="entry name" value="E3 ubiquitin-protein ligase UBR2 isoform 1"/>
    <property type="match status" value="1"/>
</dbReference>
<dbReference type="CDD" id="cd19673">
    <property type="entry name" value="UBR-box_UBR3"/>
    <property type="match status" value="1"/>
</dbReference>
<feature type="domain" description="UBR-type" evidence="11">
    <location>
        <begin position="180"/>
        <end position="253"/>
    </location>
</feature>
<dbReference type="UniPathway" id="UPA00143"/>